<reference evidence="1 2" key="1">
    <citation type="submission" date="2022-09" db="EMBL/GenBank/DDBJ databases">
        <title>Chryseobacterium oleae sp.nov., isolated from the inter-root soil of Pyrola calliantha H. Andr. in Tibet.</title>
        <authorList>
            <person name="Li Z."/>
        </authorList>
    </citation>
    <scope>NUCLEOTIDE SEQUENCE [LARGE SCALE GENOMIC DNA]</scope>
    <source>
        <strain evidence="2">pc1-10</strain>
    </source>
</reference>
<evidence type="ECO:0000313" key="2">
    <source>
        <dbReference type="Proteomes" id="UP001525566"/>
    </source>
</evidence>
<dbReference type="Proteomes" id="UP001525566">
    <property type="component" value="Unassembled WGS sequence"/>
</dbReference>
<sequence>MEKKLVVGLAGFSSLQEKENNVLDQRKQLTYEDLLQLHEFVRTIPEPIKEAREEFERLATAMTALSAGRHKVIINEIHSVNPNERHFKNKRKW</sequence>
<accession>A0ABT2IYP5</accession>
<name>A0ABT2IYP5_9FLAO</name>
<protein>
    <submittedName>
        <fullName evidence="1">Uncharacterized protein</fullName>
    </submittedName>
</protein>
<dbReference type="RefSeq" id="WP_259840521.1">
    <property type="nucleotide sequence ID" value="NZ_JAOAMU010000006.1"/>
</dbReference>
<keyword evidence="2" id="KW-1185">Reference proteome</keyword>
<comment type="caution">
    <text evidence="1">The sequence shown here is derived from an EMBL/GenBank/DDBJ whole genome shotgun (WGS) entry which is preliminary data.</text>
</comment>
<proteinExistence type="predicted"/>
<organism evidence="1 2">
    <name type="scientific">Chryseobacterium herbae</name>
    <dbReference type="NCBI Taxonomy" id="2976476"/>
    <lineage>
        <taxon>Bacteria</taxon>
        <taxon>Pseudomonadati</taxon>
        <taxon>Bacteroidota</taxon>
        <taxon>Flavobacteriia</taxon>
        <taxon>Flavobacteriales</taxon>
        <taxon>Weeksellaceae</taxon>
        <taxon>Chryseobacterium group</taxon>
        <taxon>Chryseobacterium</taxon>
    </lineage>
</organism>
<gene>
    <name evidence="1" type="ORF">N0B48_18915</name>
</gene>
<evidence type="ECO:0000313" key="1">
    <source>
        <dbReference type="EMBL" id="MCT2563968.1"/>
    </source>
</evidence>
<dbReference type="EMBL" id="JAOAMU010000006">
    <property type="protein sequence ID" value="MCT2563968.1"/>
    <property type="molecule type" value="Genomic_DNA"/>
</dbReference>